<accession>A0AAW2GFY4</accession>
<name>A0AAW2GFY4_9HYME</name>
<feature type="compositionally biased region" description="Basic and acidic residues" evidence="1">
    <location>
        <begin position="161"/>
        <end position="176"/>
    </location>
</feature>
<sequence length="319" mass="36477">MRRMIITVSCDVRAIVTQRHLRRRLTEECETGSAHDILKNRASTWPREGTHRSAGRLQAASWPAARTRSPRLRDHVIATENVALRFTYSGDAQGLMRVAAAVHAEAPRGPAEEGDFSGTHPASAPPLVVGSRIWRFPRRVAPLSCTALTVSSRHSNRHPHRDSSHARGKKRIEAKGARTRRFSAVPAIARGLPWTFSRHSAREAPSVAVSPRGTKSSAKTHRRPRRRTAEGRRLRPPMQDATTNRHLRTHARIHTHARARDPHPFESRRRRRRRRMKLLISYDRHKFVKLERNNDKICKINVCHVFFVRFLPLFPSMSC</sequence>
<protein>
    <submittedName>
        <fullName evidence="2">Uncharacterized protein</fullName>
    </submittedName>
</protein>
<feature type="region of interest" description="Disordered" evidence="1">
    <location>
        <begin position="201"/>
        <end position="237"/>
    </location>
</feature>
<feature type="region of interest" description="Disordered" evidence="1">
    <location>
        <begin position="150"/>
        <end position="176"/>
    </location>
</feature>
<reference evidence="2 3" key="1">
    <citation type="submission" date="2023-03" db="EMBL/GenBank/DDBJ databases">
        <title>High recombination rates correlate with genetic variation in Cardiocondyla obscurior ants.</title>
        <authorList>
            <person name="Errbii M."/>
        </authorList>
    </citation>
    <scope>NUCLEOTIDE SEQUENCE [LARGE SCALE GENOMIC DNA]</scope>
    <source>
        <strain evidence="2">Alpha-2009</strain>
        <tissue evidence="2">Whole body</tissue>
    </source>
</reference>
<comment type="caution">
    <text evidence="2">The sequence shown here is derived from an EMBL/GenBank/DDBJ whole genome shotgun (WGS) entry which is preliminary data.</text>
</comment>
<dbReference type="AlphaFoldDB" id="A0AAW2GFY4"/>
<dbReference type="EMBL" id="JADYXP020000004">
    <property type="protein sequence ID" value="KAL0127134.1"/>
    <property type="molecule type" value="Genomic_DNA"/>
</dbReference>
<dbReference type="Proteomes" id="UP001430953">
    <property type="component" value="Unassembled WGS sequence"/>
</dbReference>
<evidence type="ECO:0000313" key="3">
    <source>
        <dbReference type="Proteomes" id="UP001430953"/>
    </source>
</evidence>
<proteinExistence type="predicted"/>
<keyword evidence="3" id="KW-1185">Reference proteome</keyword>
<gene>
    <name evidence="2" type="ORF">PUN28_005427</name>
</gene>
<evidence type="ECO:0000313" key="2">
    <source>
        <dbReference type="EMBL" id="KAL0127134.1"/>
    </source>
</evidence>
<organism evidence="2 3">
    <name type="scientific">Cardiocondyla obscurior</name>
    <dbReference type="NCBI Taxonomy" id="286306"/>
    <lineage>
        <taxon>Eukaryota</taxon>
        <taxon>Metazoa</taxon>
        <taxon>Ecdysozoa</taxon>
        <taxon>Arthropoda</taxon>
        <taxon>Hexapoda</taxon>
        <taxon>Insecta</taxon>
        <taxon>Pterygota</taxon>
        <taxon>Neoptera</taxon>
        <taxon>Endopterygota</taxon>
        <taxon>Hymenoptera</taxon>
        <taxon>Apocrita</taxon>
        <taxon>Aculeata</taxon>
        <taxon>Formicoidea</taxon>
        <taxon>Formicidae</taxon>
        <taxon>Myrmicinae</taxon>
        <taxon>Cardiocondyla</taxon>
    </lineage>
</organism>
<evidence type="ECO:0000256" key="1">
    <source>
        <dbReference type="SAM" id="MobiDB-lite"/>
    </source>
</evidence>